<comment type="cofactor">
    <cofactor evidence="1">
        <name>siroheme</name>
        <dbReference type="ChEBI" id="CHEBI:60052"/>
    </cofactor>
</comment>
<evidence type="ECO:0000259" key="12">
    <source>
        <dbReference type="Pfam" id="PF07992"/>
    </source>
</evidence>
<dbReference type="InterPro" id="IPR023753">
    <property type="entry name" value="FAD/NAD-binding_dom"/>
</dbReference>
<evidence type="ECO:0000313" key="13">
    <source>
        <dbReference type="EMBL" id="GAA1514886.1"/>
    </source>
</evidence>
<dbReference type="Gene3D" id="1.10.10.1100">
    <property type="entry name" value="BFD-like [2Fe-2S]-binding domain"/>
    <property type="match status" value="1"/>
</dbReference>
<evidence type="ECO:0000256" key="4">
    <source>
        <dbReference type="ARBA" id="ARBA00010429"/>
    </source>
</evidence>
<evidence type="ECO:0000256" key="9">
    <source>
        <dbReference type="ARBA" id="ARBA00023014"/>
    </source>
</evidence>
<keyword evidence="6" id="KW-0479">Metal-binding</keyword>
<comment type="cofactor">
    <cofactor evidence="2">
        <name>[4Fe-4S] cluster</name>
        <dbReference type="ChEBI" id="CHEBI:49883"/>
    </cofactor>
</comment>
<dbReference type="InterPro" id="IPR007419">
    <property type="entry name" value="BFD-like_2Fe2S-bd_dom"/>
</dbReference>
<feature type="domain" description="FAD/NAD(P)-binding" evidence="12">
    <location>
        <begin position="23"/>
        <end position="375"/>
    </location>
</feature>
<dbReference type="InterPro" id="IPR052034">
    <property type="entry name" value="NasD-like"/>
</dbReference>
<organism evidence="13 14">
    <name type="scientific">Nocardioides humi</name>
    <dbReference type="NCBI Taxonomy" id="449461"/>
    <lineage>
        <taxon>Bacteria</taxon>
        <taxon>Bacillati</taxon>
        <taxon>Actinomycetota</taxon>
        <taxon>Actinomycetes</taxon>
        <taxon>Propionibacteriales</taxon>
        <taxon>Nocardioidaceae</taxon>
        <taxon>Nocardioides</taxon>
    </lineage>
</organism>
<keyword evidence="14" id="KW-1185">Reference proteome</keyword>
<dbReference type="PANTHER" id="PTHR43809:SF1">
    <property type="entry name" value="NITRITE REDUCTASE (NADH) LARGE SUBUNIT"/>
    <property type="match status" value="1"/>
</dbReference>
<keyword evidence="9" id="KW-0411">Iron-sulfur</keyword>
<comment type="caution">
    <text evidence="13">The sequence shown here is derived from an EMBL/GenBank/DDBJ whole genome shotgun (WGS) entry which is preliminary data.</text>
</comment>
<dbReference type="Gene3D" id="3.50.50.60">
    <property type="entry name" value="FAD/NAD(P)-binding domain"/>
    <property type="match status" value="3"/>
</dbReference>
<dbReference type="SUPFAM" id="SSF51905">
    <property type="entry name" value="FAD/NAD(P)-binding domain"/>
    <property type="match status" value="1"/>
</dbReference>
<evidence type="ECO:0000256" key="1">
    <source>
        <dbReference type="ARBA" id="ARBA00001929"/>
    </source>
</evidence>
<keyword evidence="7" id="KW-0560">Oxidoreductase</keyword>
<evidence type="ECO:0000256" key="7">
    <source>
        <dbReference type="ARBA" id="ARBA00023002"/>
    </source>
</evidence>
<protein>
    <submittedName>
        <fullName evidence="13">FAD-dependent oxidoreductase</fullName>
    </submittedName>
</protein>
<evidence type="ECO:0000259" key="11">
    <source>
        <dbReference type="Pfam" id="PF04324"/>
    </source>
</evidence>
<dbReference type="Proteomes" id="UP001500842">
    <property type="component" value="Unassembled WGS sequence"/>
</dbReference>
<gene>
    <name evidence="13" type="ORF">GCM10009788_19090</name>
</gene>
<evidence type="ECO:0000256" key="3">
    <source>
        <dbReference type="ARBA" id="ARBA00005096"/>
    </source>
</evidence>
<evidence type="ECO:0000256" key="10">
    <source>
        <dbReference type="SAM" id="MobiDB-lite"/>
    </source>
</evidence>
<keyword evidence="8" id="KW-0408">Iron</keyword>
<dbReference type="PRINTS" id="PR00368">
    <property type="entry name" value="FADPNR"/>
</dbReference>
<reference evidence="13 14" key="1">
    <citation type="journal article" date="2019" name="Int. J. Syst. Evol. Microbiol.">
        <title>The Global Catalogue of Microorganisms (GCM) 10K type strain sequencing project: providing services to taxonomists for standard genome sequencing and annotation.</title>
        <authorList>
            <consortium name="The Broad Institute Genomics Platform"/>
            <consortium name="The Broad Institute Genome Sequencing Center for Infectious Disease"/>
            <person name="Wu L."/>
            <person name="Ma J."/>
        </authorList>
    </citation>
    <scope>NUCLEOTIDE SEQUENCE [LARGE SCALE GENOMIC DNA]</scope>
    <source>
        <strain evidence="13 14">JCM 14942</strain>
    </source>
</reference>
<accession>A0ABN2AB44</accession>
<sequence>MSFDGSMTPPGPDAPHPRPQRPRIVVVGSGMAATRLVEELVARRAPDRTDITVLGDEDAPPYNRILLSAVLEGTHRPDALTLRSPEWYAAHGVDLRLGARVLGIDRERRDVMLVDGTQHSDPRMPACCATPEQHAGGVADARWCNQTAVAPAPCQRTTPTPLATAPIRGSERVEYDALVLATGSIPTLPPIRGLVRMDGSLHPAVHAFRSLADCERLVAALPRSRRAVVVGGGLLGLQVARALGTRGLATEIVEGADHLLHRQIGTAAGRILVRDLKRLGVAVYTGARAVRLGEGADGPALRLDNGYTLDTDLVVLTAGGRPSTALARGAGLEVRRGIVVDDRLASVTDPSVHALGDCAEHSGRTTGFVPPAWEQAGVLAGVLCGETVRYDGSRVVARLRATDLDVAVLGDAAAEEAAGGEVVEVANPLSGSHRRIVVRDRRIVAATLVGDLSRVGLITQHFDRRTVLGPREPGDLLLPERREDGGNGAGVVGVLPDDAEVCACAGVTAGRIRACSSLEQVRDTTRATTGCGGCASTVRQLLSSRPALATKGS</sequence>
<evidence type="ECO:0000313" key="14">
    <source>
        <dbReference type="Proteomes" id="UP001500842"/>
    </source>
</evidence>
<evidence type="ECO:0000256" key="5">
    <source>
        <dbReference type="ARBA" id="ARBA00022617"/>
    </source>
</evidence>
<evidence type="ECO:0000256" key="6">
    <source>
        <dbReference type="ARBA" id="ARBA00022723"/>
    </source>
</evidence>
<comment type="pathway">
    <text evidence="3">Nitrogen metabolism; nitrate reduction (assimilation).</text>
</comment>
<dbReference type="Pfam" id="PF07992">
    <property type="entry name" value="Pyr_redox_2"/>
    <property type="match status" value="1"/>
</dbReference>
<evidence type="ECO:0000256" key="2">
    <source>
        <dbReference type="ARBA" id="ARBA00001966"/>
    </source>
</evidence>
<feature type="domain" description="BFD-like [2Fe-2S]-binding" evidence="11">
    <location>
        <begin position="501"/>
        <end position="543"/>
    </location>
</feature>
<keyword evidence="5" id="KW-0349">Heme</keyword>
<dbReference type="PRINTS" id="PR00411">
    <property type="entry name" value="PNDRDTASEI"/>
</dbReference>
<dbReference type="Pfam" id="PF04324">
    <property type="entry name" value="Fer2_BFD"/>
    <property type="match status" value="1"/>
</dbReference>
<dbReference type="InterPro" id="IPR041854">
    <property type="entry name" value="BFD-like_2Fe2S-bd_dom_sf"/>
</dbReference>
<comment type="similarity">
    <text evidence="4">Belongs to the nitrite and sulfite reductase 4Fe-4S domain family.</text>
</comment>
<name>A0ABN2AB44_9ACTN</name>
<feature type="region of interest" description="Disordered" evidence="10">
    <location>
        <begin position="1"/>
        <end position="22"/>
    </location>
</feature>
<dbReference type="EMBL" id="BAAAOR010000014">
    <property type="protein sequence ID" value="GAA1514886.1"/>
    <property type="molecule type" value="Genomic_DNA"/>
</dbReference>
<dbReference type="InterPro" id="IPR036188">
    <property type="entry name" value="FAD/NAD-bd_sf"/>
</dbReference>
<evidence type="ECO:0000256" key="8">
    <source>
        <dbReference type="ARBA" id="ARBA00023004"/>
    </source>
</evidence>
<proteinExistence type="inferred from homology"/>
<dbReference type="PANTHER" id="PTHR43809">
    <property type="entry name" value="NITRITE REDUCTASE (NADH) LARGE SUBUNIT"/>
    <property type="match status" value="1"/>
</dbReference>